<keyword evidence="4" id="KW-1185">Reference proteome</keyword>
<keyword evidence="2" id="KW-0472">Membrane</keyword>
<keyword evidence="2" id="KW-0812">Transmembrane</keyword>
<protein>
    <submittedName>
        <fullName evidence="3">Uncharacterized protein</fullName>
    </submittedName>
</protein>
<reference evidence="3" key="2">
    <citation type="submission" date="2024-10" db="UniProtKB">
        <authorList>
            <consortium name="EnsemblProtists"/>
        </authorList>
    </citation>
    <scope>IDENTIFICATION</scope>
</reference>
<dbReference type="HOGENOM" id="CLU_2031075_0_0_1"/>
<keyword evidence="2" id="KW-1133">Transmembrane helix</keyword>
<dbReference type="RefSeq" id="XP_005756166.1">
    <property type="nucleotide sequence ID" value="XM_005756109.1"/>
</dbReference>
<dbReference type="KEGG" id="ehx:EMIHUDRAFT_221890"/>
<dbReference type="AlphaFoldDB" id="A0A0D3HXK2"/>
<feature type="transmembrane region" description="Helical" evidence="2">
    <location>
        <begin position="83"/>
        <end position="103"/>
    </location>
</feature>
<feature type="compositionally biased region" description="Polar residues" evidence="1">
    <location>
        <begin position="64"/>
        <end position="79"/>
    </location>
</feature>
<evidence type="ECO:0000313" key="3">
    <source>
        <dbReference type="EnsemblProtists" id="EOD03737"/>
    </source>
</evidence>
<evidence type="ECO:0000256" key="2">
    <source>
        <dbReference type="SAM" id="Phobius"/>
    </source>
</evidence>
<feature type="region of interest" description="Disordered" evidence="1">
    <location>
        <begin position="25"/>
        <end position="79"/>
    </location>
</feature>
<name>A0A0D3HXK2_EMIH1</name>
<dbReference type="GeneID" id="17249867"/>
<dbReference type="PaxDb" id="2903-EOD03737"/>
<evidence type="ECO:0000313" key="4">
    <source>
        <dbReference type="Proteomes" id="UP000013827"/>
    </source>
</evidence>
<accession>A0A0D3HXK2</accession>
<dbReference type="EnsemblProtists" id="EOD03737">
    <property type="protein sequence ID" value="EOD03737"/>
    <property type="gene ID" value="EMIHUDRAFT_221890"/>
</dbReference>
<evidence type="ECO:0000256" key="1">
    <source>
        <dbReference type="SAM" id="MobiDB-lite"/>
    </source>
</evidence>
<proteinExistence type="predicted"/>
<reference evidence="4" key="1">
    <citation type="journal article" date="2013" name="Nature">
        <title>Pan genome of the phytoplankton Emiliania underpins its global distribution.</title>
        <authorList>
            <person name="Read B.A."/>
            <person name="Kegel J."/>
            <person name="Klute M.J."/>
            <person name="Kuo A."/>
            <person name="Lefebvre S.C."/>
            <person name="Maumus F."/>
            <person name="Mayer C."/>
            <person name="Miller J."/>
            <person name="Monier A."/>
            <person name="Salamov A."/>
            <person name="Young J."/>
            <person name="Aguilar M."/>
            <person name="Claverie J.M."/>
            <person name="Frickenhaus S."/>
            <person name="Gonzalez K."/>
            <person name="Herman E.K."/>
            <person name="Lin Y.C."/>
            <person name="Napier J."/>
            <person name="Ogata H."/>
            <person name="Sarno A.F."/>
            <person name="Shmutz J."/>
            <person name="Schroeder D."/>
            <person name="de Vargas C."/>
            <person name="Verret F."/>
            <person name="von Dassow P."/>
            <person name="Valentin K."/>
            <person name="Van de Peer Y."/>
            <person name="Wheeler G."/>
            <person name="Dacks J.B."/>
            <person name="Delwiche C.F."/>
            <person name="Dyhrman S.T."/>
            <person name="Glockner G."/>
            <person name="John U."/>
            <person name="Richards T."/>
            <person name="Worden A.Z."/>
            <person name="Zhang X."/>
            <person name="Grigoriev I.V."/>
            <person name="Allen A.E."/>
            <person name="Bidle K."/>
            <person name="Borodovsky M."/>
            <person name="Bowler C."/>
            <person name="Brownlee C."/>
            <person name="Cock J.M."/>
            <person name="Elias M."/>
            <person name="Gladyshev V.N."/>
            <person name="Groth M."/>
            <person name="Guda C."/>
            <person name="Hadaegh A."/>
            <person name="Iglesias-Rodriguez M.D."/>
            <person name="Jenkins J."/>
            <person name="Jones B.M."/>
            <person name="Lawson T."/>
            <person name="Leese F."/>
            <person name="Lindquist E."/>
            <person name="Lobanov A."/>
            <person name="Lomsadze A."/>
            <person name="Malik S.B."/>
            <person name="Marsh M.E."/>
            <person name="Mackinder L."/>
            <person name="Mock T."/>
            <person name="Mueller-Roeber B."/>
            <person name="Pagarete A."/>
            <person name="Parker M."/>
            <person name="Probert I."/>
            <person name="Quesneville H."/>
            <person name="Raines C."/>
            <person name="Rensing S.A."/>
            <person name="Riano-Pachon D.M."/>
            <person name="Richier S."/>
            <person name="Rokitta S."/>
            <person name="Shiraiwa Y."/>
            <person name="Soanes D.M."/>
            <person name="van der Giezen M."/>
            <person name="Wahlund T.M."/>
            <person name="Williams B."/>
            <person name="Wilson W."/>
            <person name="Wolfe G."/>
            <person name="Wurch L.L."/>
        </authorList>
    </citation>
    <scope>NUCLEOTIDE SEQUENCE</scope>
</reference>
<organism evidence="3 4">
    <name type="scientific">Emiliania huxleyi (strain CCMP1516)</name>
    <dbReference type="NCBI Taxonomy" id="280463"/>
    <lineage>
        <taxon>Eukaryota</taxon>
        <taxon>Haptista</taxon>
        <taxon>Haptophyta</taxon>
        <taxon>Prymnesiophyceae</taxon>
        <taxon>Isochrysidales</taxon>
        <taxon>Noelaerhabdaceae</taxon>
        <taxon>Emiliania</taxon>
    </lineage>
</organism>
<feature type="compositionally biased region" description="Low complexity" evidence="1">
    <location>
        <begin position="25"/>
        <end position="36"/>
    </location>
</feature>
<sequence length="122" mass="13104">MEEEIPDYRQRLAYGTDQGRWLMQQQAAKAARSDAAVPEQSAARRRAPAARAYHSIESDDGGRSTPSRPATPDQHSSTAPPTALVIALGFGSFFVLGVLVLLLRSSASGPDSEPWMHVDAVA</sequence>
<dbReference type="Proteomes" id="UP000013827">
    <property type="component" value="Unassembled WGS sequence"/>
</dbReference>